<evidence type="ECO:0000313" key="11">
    <source>
        <dbReference type="Proteomes" id="UP000664303"/>
    </source>
</evidence>
<organism evidence="10 11">
    <name type="scientific">Parahaliea mediterranea</name>
    <dbReference type="NCBI Taxonomy" id="651086"/>
    <lineage>
        <taxon>Bacteria</taxon>
        <taxon>Pseudomonadati</taxon>
        <taxon>Pseudomonadota</taxon>
        <taxon>Gammaproteobacteria</taxon>
        <taxon>Cellvibrionales</taxon>
        <taxon>Halieaceae</taxon>
        <taxon>Parahaliea</taxon>
    </lineage>
</organism>
<comment type="similarity">
    <text evidence="8">In the C-terminal section; belongs to the transglycosylase Slt family.</text>
</comment>
<gene>
    <name evidence="8 10" type="primary">mltF</name>
    <name evidence="10" type="ORF">JYP50_05995</name>
</gene>
<evidence type="ECO:0000256" key="7">
    <source>
        <dbReference type="ARBA" id="ARBA00023316"/>
    </source>
</evidence>
<sequence precursor="true">MNSRFSRARTLLAAALISLCAACSDGDRLDRVLARGELVVTTRNSPTTYYLDKNGAAGFEYDLAQLFAEDLGVELKMRPAFSLEALFTHLRRGEADIAAAGLSLSARREADFAHSEAYASQAPVVIYKTGNARPRSLEDVGERELLVLRDSSHAETLRSLRASGHAQLKWRDVEGADSMELLEMLEAGDGALAIVDSGEFSVQQSFYPRLAVAFELADEQPMVWYMPPGPGSERLKAEVDRFIRALRDSGQLEQMREQHFGHAAVLSRIDSHTFARNMSRGLPPYRDMIRRVAEEYQMDWHLLAAIAYQESHWDPLATSPTGVRGMMMLTSPTAREMGVKDRLDPLQSLRGGARYLKNIQRRLPADILEPDRTWMALAAYNIGMAHLEDARVITDRQGGDPHQWSDVMARLPLLQKRQFYRTTRYGYARGREAVTYVQNIRHYYSILQWQASPVDQPAPPQQVQDYLPEQLRGVRFRAL</sequence>
<dbReference type="InterPro" id="IPR001638">
    <property type="entry name" value="Solute-binding_3/MltF_N"/>
</dbReference>
<dbReference type="EMBL" id="JAFKCZ010000004">
    <property type="protein sequence ID" value="MBN7796129.1"/>
    <property type="molecule type" value="Genomic_DNA"/>
</dbReference>
<feature type="signal peptide" evidence="8">
    <location>
        <begin position="1"/>
        <end position="23"/>
    </location>
</feature>
<dbReference type="CDD" id="cd01009">
    <property type="entry name" value="PBP2_YfhD_N"/>
    <property type="match status" value="1"/>
</dbReference>
<evidence type="ECO:0000259" key="9">
    <source>
        <dbReference type="SMART" id="SM00062"/>
    </source>
</evidence>
<dbReference type="InterPro" id="IPR000189">
    <property type="entry name" value="Transglyc_AS"/>
</dbReference>
<comment type="subcellular location">
    <subcellularLocation>
        <location evidence="8">Cell outer membrane</location>
        <topology evidence="8">Peripheral membrane protein</topology>
    </subcellularLocation>
    <text evidence="8">Attached to the inner leaflet of the outer membrane.</text>
</comment>
<comment type="caution">
    <text evidence="10">The sequence shown here is derived from an EMBL/GenBank/DDBJ whole genome shotgun (WGS) entry which is preliminary data.</text>
</comment>
<dbReference type="AlphaFoldDB" id="A0A939DDK9"/>
<keyword evidence="3 8" id="KW-0732">Signal</keyword>
<keyword evidence="11" id="KW-1185">Reference proteome</keyword>
<dbReference type="SUPFAM" id="SSF53955">
    <property type="entry name" value="Lysozyme-like"/>
    <property type="match status" value="1"/>
</dbReference>
<dbReference type="GO" id="GO:0009279">
    <property type="term" value="C:cell outer membrane"/>
    <property type="evidence" value="ECO:0007669"/>
    <property type="project" value="UniProtKB-SubCell"/>
</dbReference>
<comment type="function">
    <text evidence="8">Murein-degrading enzyme that degrades murein glycan strands and insoluble, high-molecular weight murein sacculi, with the concomitant formation of a 1,6-anhydromuramoyl product. Lytic transglycosylases (LTs) play an integral role in the metabolism of the peptidoglycan (PG) sacculus. Their lytic action creates space within the PG sacculus to allow for its expansion as well as for the insertion of various structures such as secretion systems and flagella.</text>
</comment>
<keyword evidence="5 8" id="KW-0998">Cell outer membrane</keyword>
<comment type="domain">
    <text evidence="8">The N-terminal domain does not have lytic activity and probably modulates enzymatic activity. The C-terminal domain is the catalytic active domain.</text>
</comment>
<dbReference type="RefSeq" id="WP_206559575.1">
    <property type="nucleotide sequence ID" value="NZ_JAFKCZ010000004.1"/>
</dbReference>
<dbReference type="Gene3D" id="3.40.190.10">
    <property type="entry name" value="Periplasmic binding protein-like II"/>
    <property type="match status" value="2"/>
</dbReference>
<feature type="active site" evidence="8">
    <location>
        <position position="310"/>
    </location>
</feature>
<evidence type="ECO:0000256" key="5">
    <source>
        <dbReference type="ARBA" id="ARBA00023237"/>
    </source>
</evidence>
<keyword evidence="7 8" id="KW-0961">Cell wall biogenesis/degradation</keyword>
<dbReference type="Proteomes" id="UP000664303">
    <property type="component" value="Unassembled WGS sequence"/>
</dbReference>
<evidence type="ECO:0000256" key="1">
    <source>
        <dbReference type="ARBA" id="ARBA00007734"/>
    </source>
</evidence>
<dbReference type="PANTHER" id="PTHR35936">
    <property type="entry name" value="MEMBRANE-BOUND LYTIC MUREIN TRANSGLYCOSYLASE F"/>
    <property type="match status" value="1"/>
</dbReference>
<dbReference type="SUPFAM" id="SSF53850">
    <property type="entry name" value="Periplasmic binding protein-like II"/>
    <property type="match status" value="1"/>
</dbReference>
<dbReference type="InterPro" id="IPR008258">
    <property type="entry name" value="Transglycosylase_SLT_dom_1"/>
</dbReference>
<proteinExistence type="inferred from homology"/>
<comment type="caution">
    <text evidence="8">Lacks conserved residue(s) required for the propagation of feature annotation.</text>
</comment>
<dbReference type="GO" id="GO:0016998">
    <property type="term" value="P:cell wall macromolecule catabolic process"/>
    <property type="evidence" value="ECO:0007669"/>
    <property type="project" value="UniProtKB-UniRule"/>
</dbReference>
<dbReference type="EC" id="4.2.2.n1" evidence="8"/>
<name>A0A939DDK9_9GAMM</name>
<evidence type="ECO:0000256" key="6">
    <source>
        <dbReference type="ARBA" id="ARBA00023239"/>
    </source>
</evidence>
<dbReference type="Pfam" id="PF00497">
    <property type="entry name" value="SBP_bac_3"/>
    <property type="match status" value="1"/>
</dbReference>
<dbReference type="GO" id="GO:0008933">
    <property type="term" value="F:peptidoglycan lytic transglycosylase activity"/>
    <property type="evidence" value="ECO:0007669"/>
    <property type="project" value="UniProtKB-UniRule"/>
</dbReference>
<evidence type="ECO:0000313" key="10">
    <source>
        <dbReference type="EMBL" id="MBN7796129.1"/>
    </source>
</evidence>
<evidence type="ECO:0000256" key="8">
    <source>
        <dbReference type="HAMAP-Rule" id="MF_02016"/>
    </source>
</evidence>
<accession>A0A939DDK9</accession>
<protein>
    <recommendedName>
        <fullName evidence="8">Membrane-bound lytic murein transglycosylase F</fullName>
        <ecNumber evidence="8">4.2.2.n1</ecNumber>
    </recommendedName>
    <alternativeName>
        <fullName evidence="8">Murein lyase F</fullName>
    </alternativeName>
</protein>
<dbReference type="HAMAP" id="MF_02016">
    <property type="entry name" value="MltF"/>
    <property type="match status" value="1"/>
</dbReference>
<feature type="chain" id="PRO_5038201782" description="Membrane-bound lytic murein transglycosylase F" evidence="8">
    <location>
        <begin position="24"/>
        <end position="479"/>
    </location>
</feature>
<dbReference type="InterPro" id="IPR023346">
    <property type="entry name" value="Lysozyme-like_dom_sf"/>
</dbReference>
<comment type="similarity">
    <text evidence="1">Belongs to the transglycosylase Slt family.</text>
</comment>
<dbReference type="InterPro" id="IPR023703">
    <property type="entry name" value="MltF"/>
</dbReference>
<evidence type="ECO:0000256" key="4">
    <source>
        <dbReference type="ARBA" id="ARBA00023136"/>
    </source>
</evidence>
<comment type="similarity">
    <text evidence="8">In the N-terminal section; belongs to the bacterial solute-binding protein 3 family.</text>
</comment>
<dbReference type="Pfam" id="PF01464">
    <property type="entry name" value="SLT"/>
    <property type="match status" value="1"/>
</dbReference>
<dbReference type="NCBIfam" id="NF008112">
    <property type="entry name" value="PRK10859.1"/>
    <property type="match status" value="1"/>
</dbReference>
<dbReference type="Gene3D" id="1.10.530.10">
    <property type="match status" value="1"/>
</dbReference>
<dbReference type="GO" id="GO:0009253">
    <property type="term" value="P:peptidoglycan catabolic process"/>
    <property type="evidence" value="ECO:0007669"/>
    <property type="project" value="TreeGrafter"/>
</dbReference>
<reference evidence="10" key="1">
    <citation type="submission" date="2021-02" db="EMBL/GenBank/DDBJ databases">
        <title>PHA producing bacteria isolated from coastal sediment in Guangdong, Shenzhen.</title>
        <authorList>
            <person name="Zheng W."/>
            <person name="Yu S."/>
            <person name="Huang Y."/>
        </authorList>
    </citation>
    <scope>NUCLEOTIDE SEQUENCE</scope>
    <source>
        <strain evidence="10">TN14-10</strain>
    </source>
</reference>
<dbReference type="PANTHER" id="PTHR35936:SF32">
    <property type="entry name" value="MEMBRANE-BOUND LYTIC MUREIN TRANSGLYCOSYLASE F"/>
    <property type="match status" value="1"/>
</dbReference>
<keyword evidence="6 8" id="KW-0456">Lyase</keyword>
<evidence type="ECO:0000256" key="2">
    <source>
        <dbReference type="ARBA" id="ARBA00010333"/>
    </source>
</evidence>
<dbReference type="GO" id="GO:0071555">
    <property type="term" value="P:cell wall organization"/>
    <property type="evidence" value="ECO:0007669"/>
    <property type="project" value="UniProtKB-KW"/>
</dbReference>
<keyword evidence="4 8" id="KW-0472">Membrane</keyword>
<dbReference type="PROSITE" id="PS00922">
    <property type="entry name" value="TRANSGLYCOSYLASE"/>
    <property type="match status" value="1"/>
</dbReference>
<comment type="catalytic activity">
    <reaction evidence="8">
        <text>Exolytic cleavage of the (1-&gt;4)-beta-glycosidic linkage between N-acetylmuramic acid (MurNAc) and N-acetylglucosamine (GlcNAc) residues in peptidoglycan, from either the reducing or the non-reducing ends of the peptidoglycan chains, with concomitant formation of a 1,6-anhydrobond in the MurNAc residue.</text>
        <dbReference type="EC" id="4.2.2.n1"/>
    </reaction>
</comment>
<evidence type="ECO:0000256" key="3">
    <source>
        <dbReference type="ARBA" id="ARBA00022729"/>
    </source>
</evidence>
<dbReference type="CDD" id="cd13403">
    <property type="entry name" value="MLTF-like"/>
    <property type="match status" value="1"/>
</dbReference>
<feature type="domain" description="Solute-binding protein family 3/N-terminal" evidence="9">
    <location>
        <begin position="37"/>
        <end position="263"/>
    </location>
</feature>
<comment type="similarity">
    <text evidence="2">Belongs to the bacterial solute-binding protein 3 family.</text>
</comment>
<feature type="region of interest" description="LT domain" evidence="8">
    <location>
        <begin position="264"/>
        <end position="479"/>
    </location>
</feature>
<dbReference type="SMART" id="SM00062">
    <property type="entry name" value="PBPb"/>
    <property type="match status" value="1"/>
</dbReference>